<dbReference type="InterPro" id="IPR035906">
    <property type="entry name" value="MetI-like_sf"/>
</dbReference>
<feature type="transmembrane region" description="Helical" evidence="7">
    <location>
        <begin position="185"/>
        <end position="204"/>
    </location>
</feature>
<organism evidence="9 10">
    <name type="scientific">Bifidobacterium margollesii</name>
    <dbReference type="NCBI Taxonomy" id="2020964"/>
    <lineage>
        <taxon>Bacteria</taxon>
        <taxon>Bacillati</taxon>
        <taxon>Actinomycetota</taxon>
        <taxon>Actinomycetes</taxon>
        <taxon>Bifidobacteriales</taxon>
        <taxon>Bifidobacteriaceae</taxon>
        <taxon>Bifidobacterium</taxon>
    </lineage>
</organism>
<dbReference type="CDD" id="cd06261">
    <property type="entry name" value="TM_PBP2"/>
    <property type="match status" value="1"/>
</dbReference>
<dbReference type="SUPFAM" id="SSF161098">
    <property type="entry name" value="MetI-like"/>
    <property type="match status" value="1"/>
</dbReference>
<comment type="subcellular location">
    <subcellularLocation>
        <location evidence="1 7">Cell membrane</location>
        <topology evidence="1 7">Multi-pass membrane protein</topology>
    </subcellularLocation>
</comment>
<evidence type="ECO:0000256" key="3">
    <source>
        <dbReference type="ARBA" id="ARBA00022475"/>
    </source>
</evidence>
<comment type="similarity">
    <text evidence="7">Belongs to the binding-protein-dependent transport system permease family.</text>
</comment>
<comment type="caution">
    <text evidence="9">The sequence shown here is derived from an EMBL/GenBank/DDBJ whole genome shotgun (WGS) entry which is preliminary data.</text>
</comment>
<feature type="transmembrane region" description="Helical" evidence="7">
    <location>
        <begin position="284"/>
        <end position="303"/>
    </location>
</feature>
<evidence type="ECO:0000256" key="2">
    <source>
        <dbReference type="ARBA" id="ARBA00022448"/>
    </source>
</evidence>
<dbReference type="PANTHER" id="PTHR43163">
    <property type="entry name" value="DIPEPTIDE TRANSPORT SYSTEM PERMEASE PROTEIN DPPB-RELATED"/>
    <property type="match status" value="1"/>
</dbReference>
<keyword evidence="2 7" id="KW-0813">Transport</keyword>
<accession>A0A2N5JBW5</accession>
<dbReference type="EMBL" id="NMWU01000007">
    <property type="protein sequence ID" value="PLS31689.1"/>
    <property type="molecule type" value="Genomic_DNA"/>
</dbReference>
<dbReference type="Pfam" id="PF00528">
    <property type="entry name" value="BPD_transp_1"/>
    <property type="match status" value="1"/>
</dbReference>
<proteinExistence type="inferred from homology"/>
<evidence type="ECO:0000256" key="1">
    <source>
        <dbReference type="ARBA" id="ARBA00004651"/>
    </source>
</evidence>
<evidence type="ECO:0000313" key="10">
    <source>
        <dbReference type="Proteomes" id="UP000235050"/>
    </source>
</evidence>
<evidence type="ECO:0000256" key="7">
    <source>
        <dbReference type="RuleBase" id="RU363032"/>
    </source>
</evidence>
<evidence type="ECO:0000313" key="9">
    <source>
        <dbReference type="EMBL" id="PLS31689.1"/>
    </source>
</evidence>
<feature type="transmembrane region" description="Helical" evidence="7">
    <location>
        <begin position="154"/>
        <end position="173"/>
    </location>
</feature>
<keyword evidence="6 7" id="KW-0472">Membrane</keyword>
<evidence type="ECO:0000259" key="8">
    <source>
        <dbReference type="PROSITE" id="PS50928"/>
    </source>
</evidence>
<feature type="transmembrane region" description="Helical" evidence="7">
    <location>
        <begin position="14"/>
        <end position="35"/>
    </location>
</feature>
<gene>
    <name evidence="9" type="ORF">Uis1B_0510</name>
</gene>
<dbReference type="Proteomes" id="UP000235050">
    <property type="component" value="Unassembled WGS sequence"/>
</dbReference>
<reference evidence="9 10" key="1">
    <citation type="submission" date="2017-07" db="EMBL/GenBank/DDBJ databases">
        <title>Bifidobacterium novel species.</title>
        <authorList>
            <person name="Lugli G.A."/>
            <person name="Milani C."/>
            <person name="Duranti S."/>
            <person name="Mangifesta M."/>
        </authorList>
    </citation>
    <scope>NUCLEOTIDE SEQUENCE [LARGE SCALE GENOMIC DNA]</scope>
    <source>
        <strain evidence="10">Uis1B</strain>
    </source>
</reference>
<feature type="domain" description="ABC transmembrane type-1" evidence="8">
    <location>
        <begin position="106"/>
        <end position="307"/>
    </location>
</feature>
<keyword evidence="4 7" id="KW-0812">Transmembrane</keyword>
<dbReference type="PANTHER" id="PTHR43163:SF6">
    <property type="entry name" value="DIPEPTIDE TRANSPORT SYSTEM PERMEASE PROTEIN DPPB-RELATED"/>
    <property type="match status" value="1"/>
</dbReference>
<protein>
    <submittedName>
        <fullName evidence="9">Peptide ABC transporter permease</fullName>
    </submittedName>
</protein>
<dbReference type="PROSITE" id="PS50928">
    <property type="entry name" value="ABC_TM1"/>
    <property type="match status" value="1"/>
</dbReference>
<keyword evidence="3" id="KW-1003">Cell membrane</keyword>
<feature type="transmembrane region" description="Helical" evidence="7">
    <location>
        <begin position="242"/>
        <end position="264"/>
    </location>
</feature>
<feature type="transmembrane region" description="Helical" evidence="7">
    <location>
        <begin position="110"/>
        <end position="134"/>
    </location>
</feature>
<dbReference type="InterPro" id="IPR000515">
    <property type="entry name" value="MetI-like"/>
</dbReference>
<dbReference type="GO" id="GO:0005886">
    <property type="term" value="C:plasma membrane"/>
    <property type="evidence" value="ECO:0007669"/>
    <property type="project" value="UniProtKB-SubCell"/>
</dbReference>
<keyword evidence="5 7" id="KW-1133">Transmembrane helix</keyword>
<name>A0A2N5JBW5_9BIFI</name>
<dbReference type="AlphaFoldDB" id="A0A2N5JBW5"/>
<dbReference type="GO" id="GO:0055085">
    <property type="term" value="P:transmembrane transport"/>
    <property type="evidence" value="ECO:0007669"/>
    <property type="project" value="InterPro"/>
</dbReference>
<evidence type="ECO:0000256" key="4">
    <source>
        <dbReference type="ARBA" id="ARBA00022692"/>
    </source>
</evidence>
<sequence length="323" mass="34691">MVMPKRLTYVLSRIVQAVLVMWAAYTVAFVILNLLPADPLALALQAKGTDIKSLDAAQVATLRAQFGFDQGPVTRYFTMLASALHGDFGTSYSYGVPVADLIRIRIGSTLLISVLAIVLALIIAFVLAFLASYVNNRYVRGFLRLLPTLGESVPSFWVGLLLMQVFSFGLGWLPSMGMDGWKTLILPTITMSIPTGALLGQLLMSGFDEVLAEPYITASVAHGIDRRQVLIRHGVKNASLPVLTVLGLAIGDTVTGAIVAETIFSRQGVGMLVQQAVKQQDIPVVQGVVLLAAAAFVIVNLVVDLIYPLLDPRIIQTSKGVVS</sequence>
<evidence type="ECO:0000256" key="6">
    <source>
        <dbReference type="ARBA" id="ARBA00023136"/>
    </source>
</evidence>
<keyword evidence="10" id="KW-1185">Reference proteome</keyword>
<evidence type="ECO:0000256" key="5">
    <source>
        <dbReference type="ARBA" id="ARBA00022989"/>
    </source>
</evidence>
<dbReference type="Gene3D" id="1.10.3720.10">
    <property type="entry name" value="MetI-like"/>
    <property type="match status" value="1"/>
</dbReference>